<keyword evidence="4" id="KW-1185">Reference proteome</keyword>
<sequence length="121" mass="13639">MRFRVVWTWVSMLGLPFCRPCDFDPVASSCSYGVPICKMGTAIPPRGECCLLSPRWLLPPPLHSTWIGSGGRRPQTSRRGDRLGSQPHEINPDWLKPDMGMEDMFSSFVRRSMPGRSSLSK</sequence>
<evidence type="ECO:0000256" key="2">
    <source>
        <dbReference type="SAM" id="SignalP"/>
    </source>
</evidence>
<evidence type="ECO:0000313" key="3">
    <source>
        <dbReference type="EMBL" id="KAF6405103.1"/>
    </source>
</evidence>
<dbReference type="EMBL" id="JACASE010000015">
    <property type="protein sequence ID" value="KAF6405103.1"/>
    <property type="molecule type" value="Genomic_DNA"/>
</dbReference>
<gene>
    <name evidence="3" type="ORF">HJG63_009413</name>
</gene>
<reference evidence="3 4" key="1">
    <citation type="journal article" date="2020" name="Nature">
        <title>Six reference-quality genomes reveal evolution of bat adaptations.</title>
        <authorList>
            <person name="Jebb D."/>
            <person name="Huang Z."/>
            <person name="Pippel M."/>
            <person name="Hughes G.M."/>
            <person name="Lavrichenko K."/>
            <person name="Devanna P."/>
            <person name="Winkler S."/>
            <person name="Jermiin L.S."/>
            <person name="Skirmuntt E.C."/>
            <person name="Katzourakis A."/>
            <person name="Burkitt-Gray L."/>
            <person name="Ray D.A."/>
            <person name="Sullivan K.A.M."/>
            <person name="Roscito J.G."/>
            <person name="Kirilenko B.M."/>
            <person name="Davalos L.M."/>
            <person name="Corthals A.P."/>
            <person name="Power M.L."/>
            <person name="Jones G."/>
            <person name="Ransome R.D."/>
            <person name="Dechmann D.K.N."/>
            <person name="Locatelli A.G."/>
            <person name="Puechmaille S.J."/>
            <person name="Fedrigo O."/>
            <person name="Jarvis E.D."/>
            <person name="Hiller M."/>
            <person name="Vernes S.C."/>
            <person name="Myers E.W."/>
            <person name="Teeling E.C."/>
        </authorList>
    </citation>
    <scope>NUCLEOTIDE SEQUENCE [LARGE SCALE GENOMIC DNA]</scope>
    <source>
        <strain evidence="3">MRouAeg1</strain>
        <tissue evidence="3">Muscle</tissue>
    </source>
</reference>
<keyword evidence="2" id="KW-0732">Signal</keyword>
<proteinExistence type="predicted"/>
<name>A0A7J8C2M1_ROUAE</name>
<protein>
    <recommendedName>
        <fullName evidence="5">Secreted protein</fullName>
    </recommendedName>
</protein>
<dbReference type="Proteomes" id="UP000593571">
    <property type="component" value="Unassembled WGS sequence"/>
</dbReference>
<feature type="region of interest" description="Disordered" evidence="1">
    <location>
        <begin position="67"/>
        <end position="98"/>
    </location>
</feature>
<comment type="caution">
    <text evidence="3">The sequence shown here is derived from an EMBL/GenBank/DDBJ whole genome shotgun (WGS) entry which is preliminary data.</text>
</comment>
<accession>A0A7J8C2M1</accession>
<organism evidence="3 4">
    <name type="scientific">Rousettus aegyptiacus</name>
    <name type="common">Egyptian fruit bat</name>
    <name type="synonym">Pteropus aegyptiacus</name>
    <dbReference type="NCBI Taxonomy" id="9407"/>
    <lineage>
        <taxon>Eukaryota</taxon>
        <taxon>Metazoa</taxon>
        <taxon>Chordata</taxon>
        <taxon>Craniata</taxon>
        <taxon>Vertebrata</taxon>
        <taxon>Euteleostomi</taxon>
        <taxon>Mammalia</taxon>
        <taxon>Eutheria</taxon>
        <taxon>Laurasiatheria</taxon>
        <taxon>Chiroptera</taxon>
        <taxon>Yinpterochiroptera</taxon>
        <taxon>Pteropodoidea</taxon>
        <taxon>Pteropodidae</taxon>
        <taxon>Rousettinae</taxon>
        <taxon>Rousettus</taxon>
    </lineage>
</organism>
<evidence type="ECO:0008006" key="5">
    <source>
        <dbReference type="Google" id="ProtNLM"/>
    </source>
</evidence>
<evidence type="ECO:0000313" key="4">
    <source>
        <dbReference type="Proteomes" id="UP000593571"/>
    </source>
</evidence>
<feature type="chain" id="PRO_5029695327" description="Secreted protein" evidence="2">
    <location>
        <begin position="21"/>
        <end position="121"/>
    </location>
</feature>
<evidence type="ECO:0000256" key="1">
    <source>
        <dbReference type="SAM" id="MobiDB-lite"/>
    </source>
</evidence>
<feature type="signal peptide" evidence="2">
    <location>
        <begin position="1"/>
        <end position="20"/>
    </location>
</feature>
<dbReference type="AlphaFoldDB" id="A0A7J8C2M1"/>